<dbReference type="InterPro" id="IPR050428">
    <property type="entry name" value="TCS_sensor_his_kinase"/>
</dbReference>
<evidence type="ECO:0000256" key="12">
    <source>
        <dbReference type="ARBA" id="ARBA00023012"/>
    </source>
</evidence>
<evidence type="ECO:0000256" key="10">
    <source>
        <dbReference type="ARBA" id="ARBA00022840"/>
    </source>
</evidence>
<dbReference type="FunFam" id="1.10.287.130:FF:000001">
    <property type="entry name" value="Two-component sensor histidine kinase"/>
    <property type="match status" value="1"/>
</dbReference>
<dbReference type="GO" id="GO:0005886">
    <property type="term" value="C:plasma membrane"/>
    <property type="evidence" value="ECO:0007669"/>
    <property type="project" value="UniProtKB-SubCell"/>
</dbReference>
<gene>
    <name evidence="17" type="ORF">EJA10_00090</name>
</gene>
<keyword evidence="6" id="KW-0808">Transferase</keyword>
<dbReference type="Pfam" id="PF00512">
    <property type="entry name" value="HisKA"/>
    <property type="match status" value="1"/>
</dbReference>
<dbReference type="InterPro" id="IPR003594">
    <property type="entry name" value="HATPase_dom"/>
</dbReference>
<dbReference type="SUPFAM" id="SSF55874">
    <property type="entry name" value="ATPase domain of HSP90 chaperone/DNA topoisomerase II/histidine kinase"/>
    <property type="match status" value="1"/>
</dbReference>
<dbReference type="PRINTS" id="PR00344">
    <property type="entry name" value="BCTRLSENSOR"/>
</dbReference>
<dbReference type="EMBL" id="RSFW01000001">
    <property type="protein sequence ID" value="RSD29545.1"/>
    <property type="molecule type" value="Genomic_DNA"/>
</dbReference>
<dbReference type="SMART" id="SM00388">
    <property type="entry name" value="HisKA"/>
    <property type="match status" value="1"/>
</dbReference>
<dbReference type="InterPro" id="IPR036890">
    <property type="entry name" value="HATPase_C_sf"/>
</dbReference>
<dbReference type="PANTHER" id="PTHR45436:SF5">
    <property type="entry name" value="SENSOR HISTIDINE KINASE TRCS"/>
    <property type="match status" value="1"/>
</dbReference>
<dbReference type="Gene3D" id="6.10.340.10">
    <property type="match status" value="1"/>
</dbReference>
<dbReference type="SUPFAM" id="SSF47384">
    <property type="entry name" value="Homodimeric domain of signal transducing histidine kinase"/>
    <property type="match status" value="1"/>
</dbReference>
<evidence type="ECO:0000259" key="16">
    <source>
        <dbReference type="PROSITE" id="PS50885"/>
    </source>
</evidence>
<dbReference type="PROSITE" id="PS50109">
    <property type="entry name" value="HIS_KIN"/>
    <property type="match status" value="1"/>
</dbReference>
<evidence type="ECO:0000256" key="2">
    <source>
        <dbReference type="ARBA" id="ARBA00004651"/>
    </source>
</evidence>
<keyword evidence="8" id="KW-0547">Nucleotide-binding</keyword>
<evidence type="ECO:0000256" key="4">
    <source>
        <dbReference type="ARBA" id="ARBA00022475"/>
    </source>
</evidence>
<dbReference type="InterPro" id="IPR003661">
    <property type="entry name" value="HisK_dim/P_dom"/>
</dbReference>
<protein>
    <recommendedName>
        <fullName evidence="3">histidine kinase</fullName>
        <ecNumber evidence="3">2.7.13.3</ecNumber>
    </recommendedName>
</protein>
<dbReference type="InterPro" id="IPR036097">
    <property type="entry name" value="HisK_dim/P_sf"/>
</dbReference>
<dbReference type="CDD" id="cd06225">
    <property type="entry name" value="HAMP"/>
    <property type="match status" value="1"/>
</dbReference>
<dbReference type="GO" id="GO:0000155">
    <property type="term" value="F:phosphorelay sensor kinase activity"/>
    <property type="evidence" value="ECO:0007669"/>
    <property type="project" value="InterPro"/>
</dbReference>
<dbReference type="SMART" id="SM00304">
    <property type="entry name" value="HAMP"/>
    <property type="match status" value="1"/>
</dbReference>
<dbReference type="Gene3D" id="3.30.565.10">
    <property type="entry name" value="Histidine kinase-like ATPase, C-terminal domain"/>
    <property type="match status" value="1"/>
</dbReference>
<dbReference type="Gene3D" id="1.10.287.130">
    <property type="match status" value="1"/>
</dbReference>
<evidence type="ECO:0000256" key="3">
    <source>
        <dbReference type="ARBA" id="ARBA00012438"/>
    </source>
</evidence>
<dbReference type="AlphaFoldDB" id="A0A3R9KZH3"/>
<evidence type="ECO:0000256" key="11">
    <source>
        <dbReference type="ARBA" id="ARBA00022989"/>
    </source>
</evidence>
<feature type="transmembrane region" description="Helical" evidence="14">
    <location>
        <begin position="48"/>
        <end position="71"/>
    </location>
</feature>
<dbReference type="SMART" id="SM00387">
    <property type="entry name" value="HATPase_c"/>
    <property type="match status" value="1"/>
</dbReference>
<dbReference type="InterPro" id="IPR005467">
    <property type="entry name" value="His_kinase_dom"/>
</dbReference>
<accession>A0A3R9KZH3</accession>
<name>A0A3R9KZH3_9BACI</name>
<keyword evidence="10" id="KW-0067">ATP-binding</keyword>
<evidence type="ECO:0000256" key="1">
    <source>
        <dbReference type="ARBA" id="ARBA00000085"/>
    </source>
</evidence>
<evidence type="ECO:0000313" key="18">
    <source>
        <dbReference type="Proteomes" id="UP000279911"/>
    </source>
</evidence>
<reference evidence="18" key="1">
    <citation type="submission" date="2018-12" db="EMBL/GenBank/DDBJ databases">
        <title>Bacillus chawlae sp. nov., Bacillus glennii sp. nov., and Bacillus saganii sp. nov. Isolated from the Vehicle Assembly Building at Kennedy Space Center where the Viking Spacecraft were Assembled.</title>
        <authorList>
            <person name="Seuylemezian A."/>
            <person name="Vaishampayan P."/>
        </authorList>
    </citation>
    <scope>NUCLEOTIDE SEQUENCE [LARGE SCALE GENOMIC DNA]</scope>
    <source>
        <strain evidence="18">DSM 13966</strain>
    </source>
</reference>
<dbReference type="InterPro" id="IPR004358">
    <property type="entry name" value="Sig_transdc_His_kin-like_C"/>
</dbReference>
<dbReference type="InterPro" id="IPR003660">
    <property type="entry name" value="HAMP_dom"/>
</dbReference>
<keyword evidence="5" id="KW-0597">Phosphoprotein</keyword>
<evidence type="ECO:0000256" key="14">
    <source>
        <dbReference type="SAM" id="Phobius"/>
    </source>
</evidence>
<feature type="domain" description="Histidine kinase" evidence="15">
    <location>
        <begin position="278"/>
        <end position="483"/>
    </location>
</feature>
<evidence type="ECO:0000256" key="9">
    <source>
        <dbReference type="ARBA" id="ARBA00022777"/>
    </source>
</evidence>
<sequence>MAIRMWSMFISATFVKKSTRVIPSPISRQSAGQVICSRRRKMKLKTKIHVFTTLLAVVIFAVMNGITYFLFEQMSYSGAAAPLRADAQQAVAKLSTTDSLPEIKTILRAYVPANGAIQLIHPDGKMLASVETTEGLHNIHVEISPDENYTLTQQNGQRIMTIHSTALLSDGSVAALHIHQELKEIGVTLNLLKKIVLIATLTGAGLMFLSSFILGRQVTAPIHRLIQQMRENRIAGAYERIKLNEHEKDETAQMGREFNEMMKELEEHFGKQEQFVSNASHELKTPLTIIESYANLLKRRGVENKELTDEALTSILSETERMKDMIRQFLELARSRQPIEVPLKPTDIVPVIKNTGQQLGKVYAREVVVSAPESFTIETDEARLRELLVLLVDNALKYSEKAVRVDLQPDRISIHDEGIGIPDEAIPRLFDRFYRVASDRNRKTGGTGLGLSLAKELASQLDLDISVKSKVGEGTSIFLTFKQ</sequence>
<evidence type="ECO:0000256" key="8">
    <source>
        <dbReference type="ARBA" id="ARBA00022741"/>
    </source>
</evidence>
<keyword evidence="12" id="KW-0902">Two-component regulatory system</keyword>
<dbReference type="Pfam" id="PF02518">
    <property type="entry name" value="HATPase_c"/>
    <property type="match status" value="1"/>
</dbReference>
<keyword evidence="13 14" id="KW-0472">Membrane</keyword>
<dbReference type="CDD" id="cd00082">
    <property type="entry name" value="HisKA"/>
    <property type="match status" value="1"/>
</dbReference>
<evidence type="ECO:0000256" key="13">
    <source>
        <dbReference type="ARBA" id="ARBA00023136"/>
    </source>
</evidence>
<evidence type="ECO:0000256" key="6">
    <source>
        <dbReference type="ARBA" id="ARBA00022679"/>
    </source>
</evidence>
<keyword evidence="7 14" id="KW-0812">Transmembrane</keyword>
<organism evidence="17 18">
    <name type="scientific">Mesobacillus subterraneus</name>
    <dbReference type="NCBI Taxonomy" id="285983"/>
    <lineage>
        <taxon>Bacteria</taxon>
        <taxon>Bacillati</taxon>
        <taxon>Bacillota</taxon>
        <taxon>Bacilli</taxon>
        <taxon>Bacillales</taxon>
        <taxon>Bacillaceae</taxon>
        <taxon>Mesobacillus</taxon>
    </lineage>
</organism>
<feature type="domain" description="HAMP" evidence="16">
    <location>
        <begin position="216"/>
        <end position="270"/>
    </location>
</feature>
<evidence type="ECO:0000256" key="5">
    <source>
        <dbReference type="ARBA" id="ARBA00022553"/>
    </source>
</evidence>
<proteinExistence type="predicted"/>
<dbReference type="GO" id="GO:0005524">
    <property type="term" value="F:ATP binding"/>
    <property type="evidence" value="ECO:0007669"/>
    <property type="project" value="UniProtKB-KW"/>
</dbReference>
<comment type="subcellular location">
    <subcellularLocation>
        <location evidence="2">Cell membrane</location>
        <topology evidence="2">Multi-pass membrane protein</topology>
    </subcellularLocation>
</comment>
<dbReference type="EC" id="2.7.13.3" evidence="3"/>
<dbReference type="PANTHER" id="PTHR45436">
    <property type="entry name" value="SENSOR HISTIDINE KINASE YKOH"/>
    <property type="match status" value="1"/>
</dbReference>
<keyword evidence="4" id="KW-1003">Cell membrane</keyword>
<keyword evidence="9 17" id="KW-0418">Kinase</keyword>
<keyword evidence="11 14" id="KW-1133">Transmembrane helix</keyword>
<evidence type="ECO:0000313" key="17">
    <source>
        <dbReference type="EMBL" id="RSD29545.1"/>
    </source>
</evidence>
<evidence type="ECO:0000256" key="7">
    <source>
        <dbReference type="ARBA" id="ARBA00022692"/>
    </source>
</evidence>
<comment type="caution">
    <text evidence="17">The sequence shown here is derived from an EMBL/GenBank/DDBJ whole genome shotgun (WGS) entry which is preliminary data.</text>
</comment>
<dbReference type="PROSITE" id="PS50885">
    <property type="entry name" value="HAMP"/>
    <property type="match status" value="1"/>
</dbReference>
<dbReference type="Proteomes" id="UP000279911">
    <property type="component" value="Unassembled WGS sequence"/>
</dbReference>
<evidence type="ECO:0000259" key="15">
    <source>
        <dbReference type="PROSITE" id="PS50109"/>
    </source>
</evidence>
<comment type="catalytic activity">
    <reaction evidence="1">
        <text>ATP + protein L-histidine = ADP + protein N-phospho-L-histidine.</text>
        <dbReference type="EC" id="2.7.13.3"/>
    </reaction>
</comment>